<protein>
    <recommendedName>
        <fullName evidence="3">Pilus assembly protein PilO</fullName>
    </recommendedName>
</protein>
<dbReference type="OrthoDB" id="6434170at2"/>
<dbReference type="AlphaFoldDB" id="A0A1X3RUC1"/>
<gene>
    <name evidence="1" type="ORF">AU511_09765</name>
</gene>
<proteinExistence type="predicted"/>
<name>A0A1X3RUC1_9GAMM</name>
<accession>A0A1X3RUC1</accession>
<dbReference type="RefSeq" id="WP_094109551.1">
    <property type="nucleotide sequence ID" value="NZ_LUTP01000021.1"/>
</dbReference>
<evidence type="ECO:0000313" key="2">
    <source>
        <dbReference type="Proteomes" id="UP000194020"/>
    </source>
</evidence>
<reference evidence="1 2" key="1">
    <citation type="submission" date="2016-02" db="EMBL/GenBank/DDBJ databases">
        <title>Species-wide whole genome sequencing reveals diversity, host range in Lonsdalea quercina.</title>
        <authorList>
            <person name="Li Y."/>
        </authorList>
    </citation>
    <scope>NUCLEOTIDE SEQUENCE [LARGE SCALE GENOMIC DNA]</scope>
    <source>
        <strain evidence="1 2">LMG 26264</strain>
    </source>
</reference>
<dbReference type="Proteomes" id="UP000194020">
    <property type="component" value="Unassembled WGS sequence"/>
</dbReference>
<sequence length="167" mass="18429">MRTLLTTQCGLVAALSLVIWGSVNSGLRQQTVLLQEQRQREQKAVSQWQKRLAALPASAELPLHSEARPLADKRLEPGIALPTEALRASGGQLISWSPLSPDANKSDDSGWRLVFNADYAGIRRFITRLNGSTVVPRIDRLVMTREKEGIRTELLLRSPVPGAGELR</sequence>
<organism evidence="1 2">
    <name type="scientific">Lonsdalea iberica</name>
    <dbReference type="NCBI Taxonomy" id="1082703"/>
    <lineage>
        <taxon>Bacteria</taxon>
        <taxon>Pseudomonadati</taxon>
        <taxon>Pseudomonadota</taxon>
        <taxon>Gammaproteobacteria</taxon>
        <taxon>Enterobacterales</taxon>
        <taxon>Pectobacteriaceae</taxon>
        <taxon>Lonsdalea</taxon>
    </lineage>
</organism>
<evidence type="ECO:0008006" key="3">
    <source>
        <dbReference type="Google" id="ProtNLM"/>
    </source>
</evidence>
<dbReference type="EMBL" id="LUTP01000021">
    <property type="protein sequence ID" value="OSN05517.1"/>
    <property type="molecule type" value="Genomic_DNA"/>
</dbReference>
<evidence type="ECO:0000313" key="1">
    <source>
        <dbReference type="EMBL" id="OSN05517.1"/>
    </source>
</evidence>
<comment type="caution">
    <text evidence="1">The sequence shown here is derived from an EMBL/GenBank/DDBJ whole genome shotgun (WGS) entry which is preliminary data.</text>
</comment>